<gene>
    <name evidence="9" type="primary">mnmA</name>
    <name evidence="13" type="ORF">SAMN04489714_1326</name>
</gene>
<organism evidence="13 14">
    <name type="scientific">Schaalia radingae</name>
    <dbReference type="NCBI Taxonomy" id="131110"/>
    <lineage>
        <taxon>Bacteria</taxon>
        <taxon>Bacillati</taxon>
        <taxon>Actinomycetota</taxon>
        <taxon>Actinomycetes</taxon>
        <taxon>Actinomycetales</taxon>
        <taxon>Actinomycetaceae</taxon>
        <taxon>Schaalia</taxon>
    </lineage>
</organism>
<dbReference type="CDD" id="cd01998">
    <property type="entry name" value="MnmA_TRMU-like"/>
    <property type="match status" value="1"/>
</dbReference>
<dbReference type="RefSeq" id="WP_092648664.1">
    <property type="nucleotide sequence ID" value="NZ_LT629792.1"/>
</dbReference>
<dbReference type="PANTHER" id="PTHR11933">
    <property type="entry name" value="TRNA 5-METHYLAMINOMETHYL-2-THIOURIDYLATE -METHYLTRANSFERASE"/>
    <property type="match status" value="1"/>
</dbReference>
<keyword evidence="2 9" id="KW-0808">Transferase</keyword>
<comment type="subcellular location">
    <subcellularLocation>
        <location evidence="9">Cytoplasm</location>
    </subcellularLocation>
</comment>
<comment type="catalytic activity">
    <reaction evidence="8 9">
        <text>S-sulfanyl-L-cysteinyl-[protein] + uridine(34) in tRNA + AH2 + ATP = 2-thiouridine(34) in tRNA + L-cysteinyl-[protein] + A + AMP + diphosphate + H(+)</text>
        <dbReference type="Rhea" id="RHEA:47032"/>
        <dbReference type="Rhea" id="RHEA-COMP:10131"/>
        <dbReference type="Rhea" id="RHEA-COMP:11726"/>
        <dbReference type="Rhea" id="RHEA-COMP:11727"/>
        <dbReference type="Rhea" id="RHEA-COMP:11728"/>
        <dbReference type="ChEBI" id="CHEBI:13193"/>
        <dbReference type="ChEBI" id="CHEBI:15378"/>
        <dbReference type="ChEBI" id="CHEBI:17499"/>
        <dbReference type="ChEBI" id="CHEBI:29950"/>
        <dbReference type="ChEBI" id="CHEBI:30616"/>
        <dbReference type="ChEBI" id="CHEBI:33019"/>
        <dbReference type="ChEBI" id="CHEBI:61963"/>
        <dbReference type="ChEBI" id="CHEBI:65315"/>
        <dbReference type="ChEBI" id="CHEBI:87170"/>
        <dbReference type="ChEBI" id="CHEBI:456215"/>
        <dbReference type="EC" id="2.8.1.13"/>
    </reaction>
</comment>
<dbReference type="PANTHER" id="PTHR11933:SF5">
    <property type="entry name" value="MITOCHONDRIAL TRNA-SPECIFIC 2-THIOURIDYLASE 1"/>
    <property type="match status" value="1"/>
</dbReference>
<keyword evidence="6 9" id="KW-0694">RNA-binding</keyword>
<keyword evidence="3 9" id="KW-0819">tRNA processing</keyword>
<feature type="binding site" evidence="9">
    <location>
        <begin position="6"/>
        <end position="13"/>
    </location>
    <ligand>
        <name>ATP</name>
        <dbReference type="ChEBI" id="CHEBI:30616"/>
    </ligand>
</feature>
<feature type="binding site" evidence="9">
    <location>
        <position position="32"/>
    </location>
    <ligand>
        <name>ATP</name>
        <dbReference type="ChEBI" id="CHEBI:30616"/>
    </ligand>
</feature>
<feature type="site" description="Interaction with tRNA" evidence="9">
    <location>
        <position position="126"/>
    </location>
</feature>
<keyword evidence="5 9" id="KW-0067">ATP-binding</keyword>
<name>A0ABY0V850_9ACTO</name>
<dbReference type="InterPro" id="IPR014729">
    <property type="entry name" value="Rossmann-like_a/b/a_fold"/>
</dbReference>
<evidence type="ECO:0000256" key="6">
    <source>
        <dbReference type="ARBA" id="ARBA00022884"/>
    </source>
</evidence>
<accession>A0ABY0V850</accession>
<proteinExistence type="inferred from homology"/>
<keyword evidence="7 9" id="KW-1015">Disulfide bond</keyword>
<dbReference type="InterPro" id="IPR023382">
    <property type="entry name" value="MnmA-like_central_sf"/>
</dbReference>
<evidence type="ECO:0000256" key="3">
    <source>
        <dbReference type="ARBA" id="ARBA00022694"/>
    </source>
</evidence>
<evidence type="ECO:0000313" key="13">
    <source>
        <dbReference type="EMBL" id="SDT97059.1"/>
    </source>
</evidence>
<dbReference type="InterPro" id="IPR046884">
    <property type="entry name" value="MnmA-like_central"/>
</dbReference>
<feature type="disulfide bond" description="Alternate" evidence="9">
    <location>
        <begin position="101"/>
        <end position="198"/>
    </location>
</feature>
<evidence type="ECO:0000256" key="10">
    <source>
        <dbReference type="SAM" id="MobiDB-lite"/>
    </source>
</evidence>
<dbReference type="EC" id="2.8.1.13" evidence="9"/>
<feature type="active site" description="Nucleophile" evidence="9">
    <location>
        <position position="101"/>
    </location>
</feature>
<dbReference type="HAMAP" id="MF_00144">
    <property type="entry name" value="tRNA_thiouridyl_MnmA"/>
    <property type="match status" value="1"/>
</dbReference>
<feature type="compositionally biased region" description="Low complexity" evidence="10">
    <location>
        <begin position="387"/>
        <end position="396"/>
    </location>
</feature>
<feature type="domain" description="tRNA-specific 2-thiouridylase MnmA-like central" evidence="12">
    <location>
        <begin position="207"/>
        <end position="272"/>
    </location>
</feature>
<feature type="active site" description="Cysteine persulfide intermediate" evidence="9">
    <location>
        <position position="198"/>
    </location>
</feature>
<evidence type="ECO:0000256" key="5">
    <source>
        <dbReference type="ARBA" id="ARBA00022840"/>
    </source>
</evidence>
<dbReference type="SUPFAM" id="SSF52402">
    <property type="entry name" value="Adenine nucleotide alpha hydrolases-like"/>
    <property type="match status" value="1"/>
</dbReference>
<dbReference type="InterPro" id="IPR046885">
    <property type="entry name" value="MnmA-like_C"/>
</dbReference>
<feature type="binding site" evidence="9">
    <location>
        <position position="125"/>
    </location>
    <ligand>
        <name>ATP</name>
        <dbReference type="ChEBI" id="CHEBI:30616"/>
    </ligand>
</feature>
<comment type="similarity">
    <text evidence="9">Belongs to the MnmA/TRMU family.</text>
</comment>
<sequence length="410" mass="43810">MRVLAALSGGVDSAVACALAVEAGHDVVAVHMALSSQPQECRIGSRGCCSVEDAGDAARAAQTLGVPFYVWDLAEEFERTVITDFVDQYRQGHTPNPCVRCNEFVKFRELADRARTLGFDAVCTGHYARVIDGPDGPELHRARDEAKDQSYVLAIMGREELSRVITPLGDAPDKAWVRAEADRRGLGVSNKPDSYDICFIPDGDTQGFLQRALGKDMGEIVDADGNIVGEHGGYWNFTVGQRRGLRLERPAADGKPRYVLRTNPQSNQVIVGPAELLSVDHISTTDVVWMAPRSLATVDQEATVAFGSALAGRMLADVPEDVLTAQVRAHGTPSVVAGVHIDEGDAAPALSVDLADPIRGVAPGQSLVLYRGTQVIAEATIESTARRGSVSGVSRGVSHEGARASYKPLE</sequence>
<dbReference type="Gene3D" id="3.40.50.620">
    <property type="entry name" value="HUPs"/>
    <property type="match status" value="1"/>
</dbReference>
<evidence type="ECO:0000256" key="7">
    <source>
        <dbReference type="ARBA" id="ARBA00023157"/>
    </source>
</evidence>
<dbReference type="NCBIfam" id="TIGR00420">
    <property type="entry name" value="trmU"/>
    <property type="match status" value="1"/>
</dbReference>
<dbReference type="Gene3D" id="2.40.30.10">
    <property type="entry name" value="Translation factors"/>
    <property type="match status" value="1"/>
</dbReference>
<feature type="domain" description="tRNA-specific 2-thiouridylase MnmA-like C-terminal" evidence="11">
    <location>
        <begin position="323"/>
        <end position="381"/>
    </location>
</feature>
<keyword evidence="9" id="KW-0963">Cytoplasm</keyword>
<dbReference type="Pfam" id="PF03054">
    <property type="entry name" value="tRNA_Me_trans"/>
    <property type="match status" value="1"/>
</dbReference>
<evidence type="ECO:0000259" key="12">
    <source>
        <dbReference type="Pfam" id="PF20259"/>
    </source>
</evidence>
<comment type="function">
    <text evidence="9">Catalyzes the 2-thiolation of uridine at the wobble position (U34) of tRNA, leading to the formation of s(2)U34.</text>
</comment>
<dbReference type="Pfam" id="PF20259">
    <property type="entry name" value="tRNA_Me_trans_M"/>
    <property type="match status" value="1"/>
</dbReference>
<feature type="region of interest" description="Disordered" evidence="10">
    <location>
        <begin position="387"/>
        <end position="410"/>
    </location>
</feature>
<dbReference type="EMBL" id="LT629792">
    <property type="protein sequence ID" value="SDT97059.1"/>
    <property type="molecule type" value="Genomic_DNA"/>
</dbReference>
<feature type="site" description="Interaction with tRNA" evidence="9">
    <location>
        <position position="365"/>
    </location>
</feature>
<evidence type="ECO:0000256" key="4">
    <source>
        <dbReference type="ARBA" id="ARBA00022741"/>
    </source>
</evidence>
<evidence type="ECO:0000256" key="2">
    <source>
        <dbReference type="ARBA" id="ARBA00022679"/>
    </source>
</evidence>
<dbReference type="InterPro" id="IPR004506">
    <property type="entry name" value="MnmA-like"/>
</dbReference>
<keyword evidence="4 9" id="KW-0547">Nucleotide-binding</keyword>
<evidence type="ECO:0000256" key="9">
    <source>
        <dbReference type="HAMAP-Rule" id="MF_00144"/>
    </source>
</evidence>
<dbReference type="Pfam" id="PF20258">
    <property type="entry name" value="tRNA_Me_trans_C"/>
    <property type="match status" value="1"/>
</dbReference>
<keyword evidence="1 9" id="KW-0820">tRNA-binding</keyword>
<keyword evidence="14" id="KW-1185">Reference proteome</keyword>
<evidence type="ECO:0000256" key="1">
    <source>
        <dbReference type="ARBA" id="ARBA00022555"/>
    </source>
</evidence>
<dbReference type="Gene3D" id="2.30.30.280">
    <property type="entry name" value="Adenine nucleotide alpha hydrolases-like domains"/>
    <property type="match status" value="1"/>
</dbReference>
<protein>
    <recommendedName>
        <fullName evidence="9">tRNA-specific 2-thiouridylase MnmA</fullName>
        <ecNumber evidence="9">2.8.1.13</ecNumber>
    </recommendedName>
</protein>
<evidence type="ECO:0000313" key="14">
    <source>
        <dbReference type="Proteomes" id="UP000198976"/>
    </source>
</evidence>
<evidence type="ECO:0000256" key="8">
    <source>
        <dbReference type="ARBA" id="ARBA00051542"/>
    </source>
</evidence>
<reference evidence="13 14" key="1">
    <citation type="submission" date="2016-10" db="EMBL/GenBank/DDBJ databases">
        <authorList>
            <person name="Varghese N."/>
            <person name="Submissions S."/>
        </authorList>
    </citation>
    <scope>NUCLEOTIDE SEQUENCE [LARGE SCALE GENOMIC DNA]</scope>
    <source>
        <strain evidence="13 14">DSM 9169</strain>
    </source>
</reference>
<dbReference type="NCBIfam" id="NF001138">
    <property type="entry name" value="PRK00143.1"/>
    <property type="match status" value="1"/>
</dbReference>
<evidence type="ECO:0000259" key="11">
    <source>
        <dbReference type="Pfam" id="PF20258"/>
    </source>
</evidence>
<dbReference type="Proteomes" id="UP000198976">
    <property type="component" value="Chromosome I"/>
</dbReference>
<feature type="region of interest" description="Interaction with tRNA" evidence="9">
    <location>
        <begin position="147"/>
        <end position="149"/>
    </location>
</feature>
<comment type="caution">
    <text evidence="9">Lacks conserved residue(s) required for the propagation of feature annotation.</text>
</comment>